<proteinExistence type="predicted"/>
<dbReference type="EMBL" id="FMAF01000019">
    <property type="protein sequence ID" value="SCB44631.1"/>
    <property type="molecule type" value="Genomic_DNA"/>
</dbReference>
<reference evidence="1 2" key="1">
    <citation type="submission" date="2016-08" db="EMBL/GenBank/DDBJ databases">
        <authorList>
            <person name="Seilhamer J.J."/>
        </authorList>
    </citation>
    <scope>NUCLEOTIDE SEQUENCE [LARGE SCALE GENOMIC DNA]</scope>
    <source>
        <strain evidence="1 2">P1-7</strain>
    </source>
</reference>
<organism evidence="1 2">
    <name type="scientific">Rhizobium lusitanum</name>
    <dbReference type="NCBI Taxonomy" id="293958"/>
    <lineage>
        <taxon>Bacteria</taxon>
        <taxon>Pseudomonadati</taxon>
        <taxon>Pseudomonadota</taxon>
        <taxon>Alphaproteobacteria</taxon>
        <taxon>Hyphomicrobiales</taxon>
        <taxon>Rhizobiaceae</taxon>
        <taxon>Rhizobium/Agrobacterium group</taxon>
        <taxon>Rhizobium</taxon>
    </lineage>
</organism>
<dbReference type="AlphaFoldDB" id="A0A1C3WXE0"/>
<protein>
    <submittedName>
        <fullName evidence="1">Uncharacterized protein</fullName>
    </submittedName>
</protein>
<evidence type="ECO:0000313" key="2">
    <source>
        <dbReference type="Proteomes" id="UP000199205"/>
    </source>
</evidence>
<accession>A0A1C3WXE0</accession>
<evidence type="ECO:0000313" key="1">
    <source>
        <dbReference type="EMBL" id="SCB44631.1"/>
    </source>
</evidence>
<sequence length="180" mass="18830">MGGRLGDGLVALDLGDNSPIHRLDIALAAKRHGYIQLLADDLERQRDAFLAHGAQAVEEGPADEGALGAEGDGFEHVLTRTDTASICTSILSPTASTILGSMLMEEGAPSSWRPPWLETMMASAPVSTAAFASSTSRMPLMISGPPHCSLIQATSLQESLGSNCECVQCDSVVMSEMSLA</sequence>
<gene>
    <name evidence="1" type="ORF">GA0061101_11959</name>
</gene>
<dbReference type="Proteomes" id="UP000199205">
    <property type="component" value="Unassembled WGS sequence"/>
</dbReference>
<name>A0A1C3WXE0_9HYPH</name>